<feature type="compositionally biased region" description="Polar residues" evidence="1">
    <location>
        <begin position="27"/>
        <end position="42"/>
    </location>
</feature>
<accession>A0A812NE88</accession>
<gene>
    <name evidence="2" type="ORF">SNAT2548_LOCUS15863</name>
</gene>
<proteinExistence type="predicted"/>
<keyword evidence="3" id="KW-1185">Reference proteome</keyword>
<feature type="region of interest" description="Disordered" evidence="1">
    <location>
        <begin position="1"/>
        <end position="42"/>
    </location>
</feature>
<evidence type="ECO:0000313" key="2">
    <source>
        <dbReference type="EMBL" id="CAE7301583.1"/>
    </source>
</evidence>
<reference evidence="2" key="1">
    <citation type="submission" date="2021-02" db="EMBL/GenBank/DDBJ databases">
        <authorList>
            <person name="Dougan E. K."/>
            <person name="Rhodes N."/>
            <person name="Thang M."/>
            <person name="Chan C."/>
        </authorList>
    </citation>
    <scope>NUCLEOTIDE SEQUENCE</scope>
</reference>
<protein>
    <submittedName>
        <fullName evidence="2">Uncharacterized protein</fullName>
    </submittedName>
</protein>
<evidence type="ECO:0000256" key="1">
    <source>
        <dbReference type="SAM" id="MobiDB-lite"/>
    </source>
</evidence>
<comment type="caution">
    <text evidence="2">The sequence shown here is derived from an EMBL/GenBank/DDBJ whole genome shotgun (WGS) entry which is preliminary data.</text>
</comment>
<dbReference type="Proteomes" id="UP000604046">
    <property type="component" value="Unassembled WGS sequence"/>
</dbReference>
<sequence>MLPSSGHKPFVPPRLAEEDESKMTDLTEPTSPPRVNQLSSDSNSIVSPLRRLARVAETQAQCDLDEVVLAGKSMDARVETANLAASCVSALKACQGVEEKPDTMAIEINENSTFAWLYLLLMVVYKNSLRQQTSPQTVQEKYTQARSDYTGAADDCGSLGVYLKSIWPEQHELWPILSMQKSLDRVYELAGEDAQIDIDVLGSHLQDAKAPGICDE</sequence>
<dbReference type="AlphaFoldDB" id="A0A812NE88"/>
<dbReference type="EMBL" id="CAJNDS010002067">
    <property type="protein sequence ID" value="CAE7301583.1"/>
    <property type="molecule type" value="Genomic_DNA"/>
</dbReference>
<evidence type="ECO:0000313" key="3">
    <source>
        <dbReference type="Proteomes" id="UP000604046"/>
    </source>
</evidence>
<name>A0A812NE88_9DINO</name>
<organism evidence="2 3">
    <name type="scientific">Symbiodinium natans</name>
    <dbReference type="NCBI Taxonomy" id="878477"/>
    <lineage>
        <taxon>Eukaryota</taxon>
        <taxon>Sar</taxon>
        <taxon>Alveolata</taxon>
        <taxon>Dinophyceae</taxon>
        <taxon>Suessiales</taxon>
        <taxon>Symbiodiniaceae</taxon>
        <taxon>Symbiodinium</taxon>
    </lineage>
</organism>